<dbReference type="Gene3D" id="1.20.58.220">
    <property type="entry name" value="Phosphate transport system protein phou homolog 2, domain 2"/>
    <property type="match status" value="1"/>
</dbReference>
<evidence type="ECO:0000256" key="5">
    <source>
        <dbReference type="ARBA" id="ARBA00022490"/>
    </source>
</evidence>
<dbReference type="Pfam" id="PF01895">
    <property type="entry name" value="PhoU"/>
    <property type="match status" value="2"/>
</dbReference>
<comment type="function">
    <text evidence="7">Plays a role in the regulation of phosphate uptake.</text>
</comment>
<gene>
    <name evidence="9" type="primary">phoU</name>
    <name evidence="9" type="ORF">ENV60_03885</name>
</gene>
<dbReference type="PANTHER" id="PTHR42930:SF3">
    <property type="entry name" value="PHOSPHATE-SPECIFIC TRANSPORT SYSTEM ACCESSORY PROTEIN PHOU"/>
    <property type="match status" value="1"/>
</dbReference>
<comment type="subunit">
    <text evidence="3 7">Homodimer.</text>
</comment>
<dbReference type="PANTHER" id="PTHR42930">
    <property type="entry name" value="PHOSPHATE-SPECIFIC TRANSPORT SYSTEM ACCESSORY PROTEIN PHOU"/>
    <property type="match status" value="1"/>
</dbReference>
<keyword evidence="5 7" id="KW-0963">Cytoplasm</keyword>
<protein>
    <recommendedName>
        <fullName evidence="7">Phosphate-specific transport system accessory protein PhoU</fullName>
    </recommendedName>
</protein>
<dbReference type="GO" id="GO:0005737">
    <property type="term" value="C:cytoplasm"/>
    <property type="evidence" value="ECO:0007669"/>
    <property type="project" value="UniProtKB-SubCell"/>
</dbReference>
<evidence type="ECO:0000256" key="3">
    <source>
        <dbReference type="ARBA" id="ARBA00011738"/>
    </source>
</evidence>
<dbReference type="FunFam" id="1.20.58.220:FF:000004">
    <property type="entry name" value="Phosphate-specific transport system accessory protein PhoU"/>
    <property type="match status" value="1"/>
</dbReference>
<feature type="domain" description="PhoU" evidence="8">
    <location>
        <begin position="121"/>
        <end position="203"/>
    </location>
</feature>
<evidence type="ECO:0000313" key="9">
    <source>
        <dbReference type="EMBL" id="HGV97422.1"/>
    </source>
</evidence>
<evidence type="ECO:0000256" key="4">
    <source>
        <dbReference type="ARBA" id="ARBA00022448"/>
    </source>
</evidence>
<keyword evidence="4 7" id="KW-0813">Transport</keyword>
<reference evidence="9" key="1">
    <citation type="journal article" date="2020" name="mSystems">
        <title>Genome- and Community-Level Interaction Insights into Carbon Utilization and Element Cycling Functions of Hydrothermarchaeota in Hydrothermal Sediment.</title>
        <authorList>
            <person name="Zhou Z."/>
            <person name="Liu Y."/>
            <person name="Xu W."/>
            <person name="Pan J."/>
            <person name="Luo Z.H."/>
            <person name="Li M."/>
        </authorList>
    </citation>
    <scope>NUCLEOTIDE SEQUENCE [LARGE SCALE GENOMIC DNA]</scope>
    <source>
        <strain evidence="9">SpSt-774</strain>
    </source>
</reference>
<dbReference type="InterPro" id="IPR028366">
    <property type="entry name" value="PhoU"/>
</dbReference>
<dbReference type="AlphaFoldDB" id="A0A7C4TDC2"/>
<comment type="subcellular location">
    <subcellularLocation>
        <location evidence="1 7">Cytoplasm</location>
    </subcellularLocation>
</comment>
<accession>A0A7C4TDC2</accession>
<organism evidence="9">
    <name type="scientific">candidate division WOR-3 bacterium</name>
    <dbReference type="NCBI Taxonomy" id="2052148"/>
    <lineage>
        <taxon>Bacteria</taxon>
        <taxon>Bacteria division WOR-3</taxon>
    </lineage>
</organism>
<sequence length="223" mass="25709">METHFDEELKAVKKEILEMAALVEESITKSLEALKKRDIKLAKTIREIDQRIDRYEIAIEERCIELIARHQPVGSDLRFLIGVIKMNNDLERMGDHAVNIADCVGFLSEQPRIKPVSNIWTMAKITNEMLKESVESFMTNDPLRAQKVCERDSTVDQMRNETVRILLTYMLEEPDKIGSAIQYLLVAKNLERIADLSTNICEDTIYIAQARVIKHHAEEKKLV</sequence>
<name>A0A7C4TDC2_UNCW3</name>
<comment type="similarity">
    <text evidence="2 7">Belongs to the PhoU family.</text>
</comment>
<feature type="domain" description="PhoU" evidence="8">
    <location>
        <begin position="16"/>
        <end position="104"/>
    </location>
</feature>
<proteinExistence type="inferred from homology"/>
<evidence type="ECO:0000256" key="7">
    <source>
        <dbReference type="PIRNR" id="PIRNR003107"/>
    </source>
</evidence>
<dbReference type="EMBL" id="DTGZ01000071">
    <property type="protein sequence ID" value="HGV97422.1"/>
    <property type="molecule type" value="Genomic_DNA"/>
</dbReference>
<dbReference type="GO" id="GO:0006817">
    <property type="term" value="P:phosphate ion transport"/>
    <property type="evidence" value="ECO:0007669"/>
    <property type="project" value="UniProtKB-KW"/>
</dbReference>
<evidence type="ECO:0000256" key="2">
    <source>
        <dbReference type="ARBA" id="ARBA00008107"/>
    </source>
</evidence>
<evidence type="ECO:0000256" key="6">
    <source>
        <dbReference type="ARBA" id="ARBA00022592"/>
    </source>
</evidence>
<evidence type="ECO:0000259" key="8">
    <source>
        <dbReference type="Pfam" id="PF01895"/>
    </source>
</evidence>
<dbReference type="GO" id="GO:0045936">
    <property type="term" value="P:negative regulation of phosphate metabolic process"/>
    <property type="evidence" value="ECO:0007669"/>
    <property type="project" value="InterPro"/>
</dbReference>
<dbReference type="PIRSF" id="PIRSF003107">
    <property type="entry name" value="PhoU"/>
    <property type="match status" value="1"/>
</dbReference>
<dbReference type="SUPFAM" id="SSF109755">
    <property type="entry name" value="PhoU-like"/>
    <property type="match status" value="1"/>
</dbReference>
<dbReference type="InterPro" id="IPR026022">
    <property type="entry name" value="PhoU_dom"/>
</dbReference>
<dbReference type="GO" id="GO:0030643">
    <property type="term" value="P:intracellular phosphate ion homeostasis"/>
    <property type="evidence" value="ECO:0007669"/>
    <property type="project" value="InterPro"/>
</dbReference>
<dbReference type="NCBIfam" id="TIGR02135">
    <property type="entry name" value="phoU_full"/>
    <property type="match status" value="1"/>
</dbReference>
<dbReference type="InterPro" id="IPR038078">
    <property type="entry name" value="PhoU-like_sf"/>
</dbReference>
<evidence type="ECO:0000256" key="1">
    <source>
        <dbReference type="ARBA" id="ARBA00004496"/>
    </source>
</evidence>
<comment type="caution">
    <text evidence="9">The sequence shown here is derived from an EMBL/GenBank/DDBJ whole genome shotgun (WGS) entry which is preliminary data.</text>
</comment>
<keyword evidence="6 7" id="KW-0592">Phosphate transport</keyword>